<dbReference type="GO" id="GO:0048791">
    <property type="term" value="P:calcium ion-regulated exocytosis of neurotransmitter"/>
    <property type="evidence" value="ECO:0007669"/>
    <property type="project" value="TreeGrafter"/>
</dbReference>
<feature type="transmembrane region" description="Helical" evidence="3">
    <location>
        <begin position="23"/>
        <end position="44"/>
    </location>
</feature>
<dbReference type="InterPro" id="IPR000008">
    <property type="entry name" value="C2_dom"/>
</dbReference>
<gene>
    <name evidence="6" type="primary">LOC105367260</name>
</gene>
<dbReference type="SMART" id="SM00239">
    <property type="entry name" value="C2"/>
    <property type="match status" value="2"/>
</dbReference>
<keyword evidence="3" id="KW-0812">Transmembrane</keyword>
<evidence type="ECO:0000313" key="6">
    <source>
        <dbReference type="RefSeq" id="XP_011504211.1"/>
    </source>
</evidence>
<dbReference type="Pfam" id="PF00168">
    <property type="entry name" value="C2"/>
    <property type="match status" value="2"/>
</dbReference>
<dbReference type="PROSITE" id="PS50004">
    <property type="entry name" value="C2"/>
    <property type="match status" value="2"/>
</dbReference>
<evidence type="ECO:0000313" key="5">
    <source>
        <dbReference type="Proteomes" id="UP000695007"/>
    </source>
</evidence>
<dbReference type="GeneID" id="105367260"/>
<dbReference type="PRINTS" id="PR00399">
    <property type="entry name" value="SYNAPTOTAGMN"/>
</dbReference>
<feature type="region of interest" description="Disordered" evidence="2">
    <location>
        <begin position="59"/>
        <end position="157"/>
    </location>
</feature>
<dbReference type="GO" id="GO:0005509">
    <property type="term" value="F:calcium ion binding"/>
    <property type="evidence" value="ECO:0007669"/>
    <property type="project" value="TreeGrafter"/>
</dbReference>
<dbReference type="AlphaFoldDB" id="A0AAJ6YTT4"/>
<evidence type="ECO:0000256" key="1">
    <source>
        <dbReference type="ARBA" id="ARBA00022737"/>
    </source>
</evidence>
<feature type="compositionally biased region" description="Basic and acidic residues" evidence="2">
    <location>
        <begin position="142"/>
        <end position="157"/>
    </location>
</feature>
<organism evidence="5 6">
    <name type="scientific">Ceratosolen solmsi marchali</name>
    <dbReference type="NCBI Taxonomy" id="326594"/>
    <lineage>
        <taxon>Eukaryota</taxon>
        <taxon>Metazoa</taxon>
        <taxon>Ecdysozoa</taxon>
        <taxon>Arthropoda</taxon>
        <taxon>Hexapoda</taxon>
        <taxon>Insecta</taxon>
        <taxon>Pterygota</taxon>
        <taxon>Neoptera</taxon>
        <taxon>Endopterygota</taxon>
        <taxon>Hymenoptera</taxon>
        <taxon>Apocrita</taxon>
        <taxon>Proctotrupomorpha</taxon>
        <taxon>Chalcidoidea</taxon>
        <taxon>Agaonidae</taxon>
        <taxon>Agaoninae</taxon>
        <taxon>Ceratosolen</taxon>
    </lineage>
</organism>
<dbReference type="GO" id="GO:0005886">
    <property type="term" value="C:plasma membrane"/>
    <property type="evidence" value="ECO:0007669"/>
    <property type="project" value="TreeGrafter"/>
</dbReference>
<dbReference type="PANTHER" id="PTHR10024">
    <property type="entry name" value="SYNAPTOTAGMIN"/>
    <property type="match status" value="1"/>
</dbReference>
<evidence type="ECO:0000256" key="3">
    <source>
        <dbReference type="SAM" id="Phobius"/>
    </source>
</evidence>
<name>A0AAJ6YTT4_9HYME</name>
<dbReference type="CTD" id="6860"/>
<dbReference type="FunFam" id="2.60.40.150:FF:000181">
    <property type="entry name" value="Synaptotagmin 4"/>
    <property type="match status" value="1"/>
</dbReference>
<dbReference type="RefSeq" id="XP_011504211.1">
    <property type="nucleotide sequence ID" value="XM_011505909.1"/>
</dbReference>
<evidence type="ECO:0000259" key="4">
    <source>
        <dbReference type="PROSITE" id="PS50004"/>
    </source>
</evidence>
<dbReference type="PANTHER" id="PTHR10024:SF369">
    <property type="entry name" value="FI18813P1"/>
    <property type="match status" value="1"/>
</dbReference>
<dbReference type="GO" id="GO:0001786">
    <property type="term" value="F:phosphatidylserine binding"/>
    <property type="evidence" value="ECO:0007669"/>
    <property type="project" value="TreeGrafter"/>
</dbReference>
<dbReference type="SUPFAM" id="SSF49562">
    <property type="entry name" value="C2 domain (Calcium/lipid-binding domain, CaLB)"/>
    <property type="match status" value="2"/>
</dbReference>
<sequence length="449" mass="50454">MVGGIVEDGPLIHPVESVPTSTLIGVCVGAAFVVTAILMTWWLCRRRREHTKLGIDKSLAFRPPHRKPTAVKSPGSQGHYLKKSPSPTGPAKSPPSTTGTQVPSPTGFQPSHLTGSLKSPKDASTQSPALPSPMSTVTLTIENERDKAEVENNEKTDRGEGRCILDDIRVSLGQLVFKLRYISEQNALVVTVVQCKGLPARSQNVNSDPYVKLVLLPEKQHRTKTRVLRNTRDPIYDEEFTFFGIMQSQLQTMCLYFIIMSFDRYSRDQVIGEVVYALSSVPEIDLRQDNEIRLCKEIRPRNLKIQSHGRGELLVSLGWQPATSKLTVVVLKARNLPKMDVTGLADPYVKIYLLYNNQRICKRKTHVKKRTLNPVFNESIVFEIPNGTEGLSKISLEFSLLDWDRVMKNEVIGRLEIGGPRCQGSALNHWNEVCSSPKRQIADWHRLRE</sequence>
<evidence type="ECO:0000256" key="2">
    <source>
        <dbReference type="SAM" id="MobiDB-lite"/>
    </source>
</evidence>
<dbReference type="GO" id="GO:0006906">
    <property type="term" value="P:vesicle fusion"/>
    <property type="evidence" value="ECO:0007669"/>
    <property type="project" value="TreeGrafter"/>
</dbReference>
<keyword evidence="3" id="KW-0472">Membrane</keyword>
<dbReference type="FunFam" id="2.60.40.150:FF:000039">
    <property type="entry name" value="Synaptotagmin 11"/>
    <property type="match status" value="1"/>
</dbReference>
<dbReference type="GO" id="GO:0005544">
    <property type="term" value="F:calcium-dependent phospholipid binding"/>
    <property type="evidence" value="ECO:0007669"/>
    <property type="project" value="TreeGrafter"/>
</dbReference>
<feature type="compositionally biased region" description="Polar residues" evidence="2">
    <location>
        <begin position="94"/>
        <end position="141"/>
    </location>
</feature>
<keyword evidence="1" id="KW-0677">Repeat</keyword>
<protein>
    <submittedName>
        <fullName evidence="6">Synaptotagmin-4</fullName>
    </submittedName>
</protein>
<reference evidence="6" key="1">
    <citation type="submission" date="2025-08" db="UniProtKB">
        <authorList>
            <consortium name="RefSeq"/>
        </authorList>
    </citation>
    <scope>IDENTIFICATION</scope>
</reference>
<dbReference type="GO" id="GO:0030424">
    <property type="term" value="C:axon"/>
    <property type="evidence" value="ECO:0007669"/>
    <property type="project" value="TreeGrafter"/>
</dbReference>
<dbReference type="InterPro" id="IPR035892">
    <property type="entry name" value="C2_domain_sf"/>
</dbReference>
<proteinExistence type="predicted"/>
<feature type="domain" description="C2" evidence="4">
    <location>
        <begin position="171"/>
        <end position="296"/>
    </location>
</feature>
<dbReference type="GO" id="GO:0070382">
    <property type="term" value="C:exocytic vesicle"/>
    <property type="evidence" value="ECO:0007669"/>
    <property type="project" value="TreeGrafter"/>
</dbReference>
<dbReference type="GO" id="GO:0098793">
    <property type="term" value="C:presynapse"/>
    <property type="evidence" value="ECO:0007669"/>
    <property type="project" value="GOC"/>
</dbReference>
<dbReference type="PRINTS" id="PR00360">
    <property type="entry name" value="C2DOMAIN"/>
</dbReference>
<dbReference type="GO" id="GO:0030276">
    <property type="term" value="F:clathrin binding"/>
    <property type="evidence" value="ECO:0007669"/>
    <property type="project" value="TreeGrafter"/>
</dbReference>
<dbReference type="Proteomes" id="UP000695007">
    <property type="component" value="Unplaced"/>
</dbReference>
<dbReference type="InterPro" id="IPR001565">
    <property type="entry name" value="Synaptotagmin"/>
</dbReference>
<keyword evidence="5" id="KW-1185">Reference proteome</keyword>
<dbReference type="CDD" id="cd08404">
    <property type="entry name" value="C2B_Synaptotagmin-4"/>
    <property type="match status" value="1"/>
</dbReference>
<dbReference type="GO" id="GO:0000149">
    <property type="term" value="F:SNARE binding"/>
    <property type="evidence" value="ECO:0007669"/>
    <property type="project" value="TreeGrafter"/>
</dbReference>
<dbReference type="Gene3D" id="2.60.40.150">
    <property type="entry name" value="C2 domain"/>
    <property type="match status" value="2"/>
</dbReference>
<accession>A0AAJ6YTT4</accession>
<dbReference type="KEGG" id="csol:105367260"/>
<keyword evidence="3" id="KW-1133">Transmembrane helix</keyword>
<feature type="domain" description="C2" evidence="4">
    <location>
        <begin position="309"/>
        <end position="445"/>
    </location>
</feature>